<dbReference type="Proteomes" id="UP000051589">
    <property type="component" value="Unassembled WGS sequence"/>
</dbReference>
<gene>
    <name evidence="3" type="ORF">FD13_GL001627</name>
</gene>
<evidence type="ECO:0008006" key="5">
    <source>
        <dbReference type="Google" id="ProtNLM"/>
    </source>
</evidence>
<evidence type="ECO:0000259" key="2">
    <source>
        <dbReference type="Pfam" id="PF12395"/>
    </source>
</evidence>
<dbReference type="AlphaFoldDB" id="A0A0R2DRE5"/>
<evidence type="ECO:0000313" key="4">
    <source>
        <dbReference type="Proteomes" id="UP000051589"/>
    </source>
</evidence>
<dbReference type="RefSeq" id="WP_061776108.1">
    <property type="nucleotide sequence ID" value="NZ_AYZH01000005.1"/>
</dbReference>
<protein>
    <recommendedName>
        <fullName evidence="5">DUF1835 domain-containing protein</fullName>
    </recommendedName>
</protein>
<dbReference type="InterPro" id="IPR022123">
    <property type="entry name" value="DUF3658"/>
</dbReference>
<feature type="domain" description="DUF3658" evidence="2">
    <location>
        <begin position="144"/>
        <end position="227"/>
    </location>
</feature>
<keyword evidence="4" id="KW-1185">Reference proteome</keyword>
<dbReference type="PATRIC" id="fig|1423803.3.peg.1679"/>
<evidence type="ECO:0000259" key="1">
    <source>
        <dbReference type="Pfam" id="PF08874"/>
    </source>
</evidence>
<proteinExistence type="predicted"/>
<organism evidence="3 4">
    <name type="scientific">Levilactobacillus senmaizukei DSM 21775 = NBRC 103853</name>
    <dbReference type="NCBI Taxonomy" id="1423803"/>
    <lineage>
        <taxon>Bacteria</taxon>
        <taxon>Bacillati</taxon>
        <taxon>Bacillota</taxon>
        <taxon>Bacilli</taxon>
        <taxon>Lactobacillales</taxon>
        <taxon>Lactobacillaceae</taxon>
        <taxon>Levilactobacillus</taxon>
    </lineage>
</organism>
<dbReference type="InterPro" id="IPR014973">
    <property type="entry name" value="DUF1835"/>
</dbReference>
<dbReference type="Pfam" id="PF08874">
    <property type="entry name" value="DUF1835"/>
    <property type="match status" value="1"/>
</dbReference>
<accession>A0A0R2DRE5</accession>
<evidence type="ECO:0000313" key="3">
    <source>
        <dbReference type="EMBL" id="KRN02637.1"/>
    </source>
</evidence>
<comment type="caution">
    <text evidence="3">The sequence shown here is derived from an EMBL/GenBank/DDBJ whole genome shotgun (WGS) entry which is preliminary data.</text>
</comment>
<dbReference type="EMBL" id="AYZH01000005">
    <property type="protein sequence ID" value="KRN02637.1"/>
    <property type="molecule type" value="Genomic_DNA"/>
</dbReference>
<dbReference type="Pfam" id="PF12395">
    <property type="entry name" value="DUF3658"/>
    <property type="match status" value="1"/>
</dbReference>
<feature type="domain" description="DUF1835" evidence="1">
    <location>
        <begin position="2"/>
        <end position="112"/>
    </location>
</feature>
<name>A0A0R2DRE5_9LACO</name>
<reference evidence="3 4" key="1">
    <citation type="journal article" date="2015" name="Genome Announc.">
        <title>Expanding the biotechnology potential of lactobacilli through comparative genomics of 213 strains and associated genera.</title>
        <authorList>
            <person name="Sun Z."/>
            <person name="Harris H.M."/>
            <person name="McCann A."/>
            <person name="Guo C."/>
            <person name="Argimon S."/>
            <person name="Zhang W."/>
            <person name="Yang X."/>
            <person name="Jeffery I.B."/>
            <person name="Cooney J.C."/>
            <person name="Kagawa T.F."/>
            <person name="Liu W."/>
            <person name="Song Y."/>
            <person name="Salvetti E."/>
            <person name="Wrobel A."/>
            <person name="Rasinkangas P."/>
            <person name="Parkhill J."/>
            <person name="Rea M.C."/>
            <person name="O'Sullivan O."/>
            <person name="Ritari J."/>
            <person name="Douillard F.P."/>
            <person name="Paul Ross R."/>
            <person name="Yang R."/>
            <person name="Briner A.E."/>
            <person name="Felis G.E."/>
            <person name="de Vos W.M."/>
            <person name="Barrangou R."/>
            <person name="Klaenhammer T.R."/>
            <person name="Caufield P.W."/>
            <person name="Cui Y."/>
            <person name="Zhang H."/>
            <person name="O'Toole P.W."/>
        </authorList>
    </citation>
    <scope>NUCLEOTIDE SEQUENCE [LARGE SCALE GENOMIC DNA]</scope>
    <source>
        <strain evidence="3 4">DSM 21775</strain>
    </source>
</reference>
<dbReference type="STRING" id="1423803.FD13_GL001627"/>
<dbReference type="OrthoDB" id="1654031at2"/>
<sequence length="232" mass="25958">MDVTFNKSFANGLSMALKQPVLGLQWDLAVGDLTRLKTFDPEAWAVQAAQADQPSAEILTKQVQQQRQRLDVAIARGEAIRVWWSEAPADRLGYWWLCDYLQNVSNPLEQVKLPLDRELTTTLPAFQHFSSLAEMDGEVAVTDIDRAQVVSPLARQAIGRYWQKTVQEAAALRVSMNGTIIGVPVDFLDPLFAQQLPSGQSLTWSLGRILGALPLGLPEWWIHSRINIINNK</sequence>